<dbReference type="Pfam" id="PF01813">
    <property type="entry name" value="ATP-synt_D"/>
    <property type="match status" value="1"/>
</dbReference>
<organism evidence="5 6">
    <name type="scientific">Sedimentibacter hydroxybenzoicus DSM 7310</name>
    <dbReference type="NCBI Taxonomy" id="1123245"/>
    <lineage>
        <taxon>Bacteria</taxon>
        <taxon>Bacillati</taxon>
        <taxon>Bacillota</taxon>
        <taxon>Tissierellia</taxon>
        <taxon>Sedimentibacter</taxon>
    </lineage>
</organism>
<dbReference type="PANTHER" id="PTHR11671">
    <property type="entry name" value="V-TYPE ATP SYNTHASE SUBUNIT D"/>
    <property type="match status" value="1"/>
</dbReference>
<comment type="caution">
    <text evidence="5">The sequence shown here is derived from an EMBL/GenBank/DDBJ whole genome shotgun (WGS) entry which is preliminary data.</text>
</comment>
<keyword evidence="4" id="KW-0375">Hydrogen ion transport</keyword>
<name>A0A974GXW4_SEDHY</name>
<keyword evidence="4" id="KW-0066">ATP synthesis</keyword>
<keyword evidence="2 4" id="KW-0813">Transport</keyword>
<evidence type="ECO:0000256" key="1">
    <source>
        <dbReference type="ARBA" id="ARBA00005850"/>
    </source>
</evidence>
<evidence type="ECO:0000256" key="2">
    <source>
        <dbReference type="ARBA" id="ARBA00022448"/>
    </source>
</evidence>
<dbReference type="GO" id="GO:0046961">
    <property type="term" value="F:proton-transporting ATPase activity, rotational mechanism"/>
    <property type="evidence" value="ECO:0007669"/>
    <property type="project" value="InterPro"/>
</dbReference>
<reference evidence="5" key="1">
    <citation type="submission" date="2020-07" db="EMBL/GenBank/DDBJ databases">
        <title>Genomic analysis of a strain of Sedimentibacter Hydroxybenzoicus DSM7310.</title>
        <authorList>
            <person name="Ma S."/>
        </authorList>
    </citation>
    <scope>NUCLEOTIDE SEQUENCE</scope>
    <source>
        <strain evidence="5">DSM 7310</strain>
    </source>
</reference>
<comment type="function">
    <text evidence="4">Produces ATP from ADP in the presence of a proton gradient across the membrane.</text>
</comment>
<gene>
    <name evidence="4" type="primary">atpD</name>
    <name evidence="5" type="ORF">HZF24_17990</name>
</gene>
<sequence>MAVLVAPTKSNLIKAKSSLVLSIKGFELLDKKRNVLIKEMMVFVNKARSMHNEIYEVLEEAYGILQKANVTLGVKNVEDMTYSIPKEATYDILLKSVMGIDIPTIKHKADDGFNPAYGFYNSNASLDEARQKFEVVKEKIYELAEVENSVFKLAKEIEKTKKRTNALKYVQIPKYKEMVKYIQEVLEEKEREDFFRLKRLKGKK</sequence>
<dbReference type="HAMAP" id="MF_00271">
    <property type="entry name" value="ATP_synth_D_arch"/>
    <property type="match status" value="1"/>
</dbReference>
<evidence type="ECO:0000256" key="4">
    <source>
        <dbReference type="HAMAP-Rule" id="MF_00271"/>
    </source>
</evidence>
<evidence type="ECO:0000313" key="6">
    <source>
        <dbReference type="Proteomes" id="UP000611629"/>
    </source>
</evidence>
<comment type="similarity">
    <text evidence="1 4">Belongs to the V-ATPase D subunit family.</text>
</comment>
<dbReference type="GO" id="GO:0042777">
    <property type="term" value="P:proton motive force-driven plasma membrane ATP synthesis"/>
    <property type="evidence" value="ECO:0007669"/>
    <property type="project" value="UniProtKB-UniRule"/>
</dbReference>
<dbReference type="GO" id="GO:0046933">
    <property type="term" value="F:proton-transporting ATP synthase activity, rotational mechanism"/>
    <property type="evidence" value="ECO:0007669"/>
    <property type="project" value="UniProtKB-UniRule"/>
</dbReference>
<dbReference type="InterPro" id="IPR002699">
    <property type="entry name" value="V_ATPase_D"/>
</dbReference>
<dbReference type="GO" id="GO:0005524">
    <property type="term" value="F:ATP binding"/>
    <property type="evidence" value="ECO:0007669"/>
    <property type="project" value="UniProtKB-UniRule"/>
</dbReference>
<accession>A0A974GXW4</accession>
<dbReference type="EMBL" id="JACBNQ010000038">
    <property type="protein sequence ID" value="NYB76042.1"/>
    <property type="molecule type" value="Genomic_DNA"/>
</dbReference>
<dbReference type="NCBIfam" id="TIGR00309">
    <property type="entry name" value="V_ATPase_subD"/>
    <property type="match status" value="1"/>
</dbReference>
<keyword evidence="3 4" id="KW-0406">Ion transport</keyword>
<evidence type="ECO:0000256" key="3">
    <source>
        <dbReference type="ARBA" id="ARBA00023065"/>
    </source>
</evidence>
<keyword evidence="6" id="KW-1185">Reference proteome</keyword>
<dbReference type="Gene3D" id="1.10.287.3240">
    <property type="match status" value="1"/>
</dbReference>
<dbReference type="RefSeq" id="WP_179239761.1">
    <property type="nucleotide sequence ID" value="NZ_JACBNQ010000038.1"/>
</dbReference>
<dbReference type="Proteomes" id="UP000611629">
    <property type="component" value="Unassembled WGS sequence"/>
</dbReference>
<evidence type="ECO:0000313" key="5">
    <source>
        <dbReference type="EMBL" id="NYB76042.1"/>
    </source>
</evidence>
<proteinExistence type="inferred from homology"/>
<protein>
    <recommendedName>
        <fullName evidence="4">V-type ATP synthase subunit D</fullName>
    </recommendedName>
    <alternativeName>
        <fullName evidence="4">V-ATPase subunit D</fullName>
    </alternativeName>
</protein>
<dbReference type="AlphaFoldDB" id="A0A974GXW4"/>